<dbReference type="InterPro" id="IPR020458">
    <property type="entry name" value="Znf_DskA_TraR_CS"/>
</dbReference>
<name>A0A1N7PKK3_9GAMM</name>
<feature type="region of interest" description="Disordered" evidence="5">
    <location>
        <begin position="20"/>
        <end position="44"/>
    </location>
</feature>
<sequence length="106" mass="11835">MNIERIRTDLLERLEALEARSDKASRHASHRDEPLSADFEEQATESANDEVLSVIADEALHEADHIRDALKRIALGQYGICDQCGDKIAEARLIAVPYSTRCIECA</sequence>
<evidence type="ECO:0000256" key="4">
    <source>
        <dbReference type="PROSITE-ProRule" id="PRU00510"/>
    </source>
</evidence>
<organism evidence="7 8">
    <name type="scientific">Thalassolituus maritimus</name>
    <dbReference type="NCBI Taxonomy" id="484498"/>
    <lineage>
        <taxon>Bacteria</taxon>
        <taxon>Pseudomonadati</taxon>
        <taxon>Pseudomonadota</taxon>
        <taxon>Gammaproteobacteria</taxon>
        <taxon>Oceanospirillales</taxon>
        <taxon>Oceanospirillaceae</taxon>
        <taxon>Thalassolituus</taxon>
    </lineage>
</organism>
<gene>
    <name evidence="7" type="ORF">SAMN05421686_11048</name>
</gene>
<keyword evidence="1" id="KW-0479">Metal-binding</keyword>
<proteinExistence type="predicted"/>
<feature type="domain" description="Zinc finger DksA/TraR C4-type" evidence="6">
    <location>
        <begin position="76"/>
        <end position="106"/>
    </location>
</feature>
<keyword evidence="2" id="KW-0863">Zinc-finger</keyword>
<dbReference type="PROSITE" id="PS51128">
    <property type="entry name" value="ZF_DKSA_2"/>
    <property type="match status" value="1"/>
</dbReference>
<evidence type="ECO:0000313" key="7">
    <source>
        <dbReference type="EMBL" id="SIT11155.1"/>
    </source>
</evidence>
<dbReference type="AlphaFoldDB" id="A0A1N7PKK3"/>
<dbReference type="SUPFAM" id="SSF57716">
    <property type="entry name" value="Glucocorticoid receptor-like (DNA-binding domain)"/>
    <property type="match status" value="1"/>
</dbReference>
<dbReference type="PANTHER" id="PTHR33823:SF4">
    <property type="entry name" value="GENERAL STRESS PROTEIN 16O"/>
    <property type="match status" value="1"/>
</dbReference>
<dbReference type="PANTHER" id="PTHR33823">
    <property type="entry name" value="RNA POLYMERASE-BINDING TRANSCRIPTION FACTOR DKSA-RELATED"/>
    <property type="match status" value="1"/>
</dbReference>
<evidence type="ECO:0000256" key="5">
    <source>
        <dbReference type="SAM" id="MobiDB-lite"/>
    </source>
</evidence>
<keyword evidence="3" id="KW-0862">Zinc</keyword>
<dbReference type="InterPro" id="IPR000962">
    <property type="entry name" value="Znf_DskA_TraR"/>
</dbReference>
<evidence type="ECO:0000313" key="8">
    <source>
        <dbReference type="Proteomes" id="UP000185639"/>
    </source>
</evidence>
<dbReference type="Proteomes" id="UP000185639">
    <property type="component" value="Unassembled WGS sequence"/>
</dbReference>
<evidence type="ECO:0000259" key="6">
    <source>
        <dbReference type="Pfam" id="PF01258"/>
    </source>
</evidence>
<feature type="zinc finger region" description="dksA C4-type" evidence="4">
    <location>
        <begin position="81"/>
        <end position="105"/>
    </location>
</feature>
<evidence type="ECO:0000256" key="1">
    <source>
        <dbReference type="ARBA" id="ARBA00022723"/>
    </source>
</evidence>
<feature type="compositionally biased region" description="Basic and acidic residues" evidence="5">
    <location>
        <begin position="20"/>
        <end position="34"/>
    </location>
</feature>
<evidence type="ECO:0000256" key="2">
    <source>
        <dbReference type="ARBA" id="ARBA00022771"/>
    </source>
</evidence>
<dbReference type="GO" id="GO:0008270">
    <property type="term" value="F:zinc ion binding"/>
    <property type="evidence" value="ECO:0007669"/>
    <property type="project" value="UniProtKB-KW"/>
</dbReference>
<accession>A0A1N7PKK3</accession>
<dbReference type="STRING" id="484498.SAMN05421686_11048"/>
<protein>
    <submittedName>
        <fullName evidence="7">Transcriptional regulator, TraR/DksA family</fullName>
    </submittedName>
</protein>
<evidence type="ECO:0000256" key="3">
    <source>
        <dbReference type="ARBA" id="ARBA00022833"/>
    </source>
</evidence>
<dbReference type="EMBL" id="FTOH01000010">
    <property type="protein sequence ID" value="SIT11155.1"/>
    <property type="molecule type" value="Genomic_DNA"/>
</dbReference>
<dbReference type="Gene3D" id="1.20.120.910">
    <property type="entry name" value="DksA, coiled-coil domain"/>
    <property type="match status" value="1"/>
</dbReference>
<dbReference type="PROSITE" id="PS01102">
    <property type="entry name" value="ZF_DKSA_1"/>
    <property type="match status" value="1"/>
</dbReference>
<dbReference type="RefSeq" id="WP_076517317.1">
    <property type="nucleotide sequence ID" value="NZ_FTOH01000010.1"/>
</dbReference>
<keyword evidence="8" id="KW-1185">Reference proteome</keyword>
<reference evidence="8" key="1">
    <citation type="submission" date="2017-01" db="EMBL/GenBank/DDBJ databases">
        <authorList>
            <person name="Varghese N."/>
            <person name="Submissions S."/>
        </authorList>
    </citation>
    <scope>NUCLEOTIDE SEQUENCE [LARGE SCALE GENOMIC DNA]</scope>
    <source>
        <strain evidence="8">DSM 24913</strain>
    </source>
</reference>
<dbReference type="Pfam" id="PF01258">
    <property type="entry name" value="zf-dskA_traR"/>
    <property type="match status" value="1"/>
</dbReference>